<dbReference type="SUPFAM" id="SSF52218">
    <property type="entry name" value="Flavoproteins"/>
    <property type="match status" value="1"/>
</dbReference>
<proteinExistence type="inferred from homology"/>
<dbReference type="PANTHER" id="PTHR10204:SF34">
    <property type="entry name" value="NAD(P)H DEHYDROGENASE [QUINONE] 1 ISOFORM 1"/>
    <property type="match status" value="1"/>
</dbReference>
<feature type="domain" description="Flavodoxin-like fold" evidence="3">
    <location>
        <begin position="4"/>
        <end position="174"/>
    </location>
</feature>
<dbReference type="GO" id="GO:0005829">
    <property type="term" value="C:cytosol"/>
    <property type="evidence" value="ECO:0007669"/>
    <property type="project" value="TreeGrafter"/>
</dbReference>
<gene>
    <name evidence="4" type="ORF">PIL02S_02332</name>
</gene>
<evidence type="ECO:0000313" key="4">
    <source>
        <dbReference type="EMBL" id="PYY29383.1"/>
    </source>
</evidence>
<evidence type="ECO:0000256" key="2">
    <source>
        <dbReference type="ARBA" id="ARBA00023002"/>
    </source>
</evidence>
<dbReference type="OrthoDB" id="9798454at2"/>
<evidence type="ECO:0000259" key="3">
    <source>
        <dbReference type="Pfam" id="PF02525"/>
    </source>
</evidence>
<comment type="caution">
    <text evidence="4">The sequence shown here is derived from an EMBL/GenBank/DDBJ whole genome shotgun (WGS) entry which is preliminary data.</text>
</comment>
<sequence length="195" mass="22437">MKSNILVINGHPDPESYCRALSDAYIQGARKSGSDVNLLDLSQMEFNPNLKYGYRKRTELEEDLVKAQELIRQADHLVFVYPLWWGAMPAVLKGFFDRVFLPGFAMRYREGSPLWDKLLKGKSAQLIVTMDTPRWYYRLVYRQAGHRVMSSNILKFSGVSPVRVTEISPIKGSTEAFRMKWLGKIEEMGAKQGKR</sequence>
<reference evidence="4 5" key="1">
    <citation type="submission" date="2018-01" db="EMBL/GenBank/DDBJ databases">
        <title>Genome sequence of the PGP bacterium Paenibacillus illinoisensis E3.</title>
        <authorList>
            <person name="Rolli E."/>
            <person name="Marasco R."/>
            <person name="Bessem C."/>
            <person name="Michoud G."/>
            <person name="Gaiarsa S."/>
            <person name="Borin S."/>
            <person name="Daffonchio D."/>
        </authorList>
    </citation>
    <scope>NUCLEOTIDE SEQUENCE [LARGE SCALE GENOMIC DNA]</scope>
    <source>
        <strain evidence="4 5">E3</strain>
    </source>
</reference>
<dbReference type="Gene3D" id="3.40.50.360">
    <property type="match status" value="1"/>
</dbReference>
<dbReference type="InterPro" id="IPR051545">
    <property type="entry name" value="NAD(P)H_dehydrogenase_qn"/>
</dbReference>
<keyword evidence="2 4" id="KW-0560">Oxidoreductase</keyword>
<dbReference type="Pfam" id="PF02525">
    <property type="entry name" value="Flavodoxin_2"/>
    <property type="match status" value="1"/>
</dbReference>
<name>A0A2W0C8V5_9BACL</name>
<dbReference type="RefSeq" id="WP_110758521.1">
    <property type="nucleotide sequence ID" value="NZ_PRLG01000018.1"/>
</dbReference>
<dbReference type="InterPro" id="IPR003680">
    <property type="entry name" value="Flavodoxin_fold"/>
</dbReference>
<comment type="similarity">
    <text evidence="1">Belongs to the NAD(P)H dehydrogenase (quinone) family.</text>
</comment>
<organism evidence="4 5">
    <name type="scientific">Paenibacillus illinoisensis</name>
    <dbReference type="NCBI Taxonomy" id="59845"/>
    <lineage>
        <taxon>Bacteria</taxon>
        <taxon>Bacillati</taxon>
        <taxon>Bacillota</taxon>
        <taxon>Bacilli</taxon>
        <taxon>Bacillales</taxon>
        <taxon>Paenibacillaceae</taxon>
        <taxon>Paenibacillus</taxon>
    </lineage>
</organism>
<dbReference type="PANTHER" id="PTHR10204">
    <property type="entry name" value="NAD P H OXIDOREDUCTASE-RELATED"/>
    <property type="match status" value="1"/>
</dbReference>
<dbReference type="InterPro" id="IPR029039">
    <property type="entry name" value="Flavoprotein-like_sf"/>
</dbReference>
<dbReference type="Proteomes" id="UP000247459">
    <property type="component" value="Unassembled WGS sequence"/>
</dbReference>
<dbReference type="EC" id="1.6.5.2" evidence="4"/>
<accession>A0A2W0C8V5</accession>
<dbReference type="AlphaFoldDB" id="A0A2W0C8V5"/>
<evidence type="ECO:0000256" key="1">
    <source>
        <dbReference type="ARBA" id="ARBA00006252"/>
    </source>
</evidence>
<dbReference type="GO" id="GO:0003955">
    <property type="term" value="F:NAD(P)H dehydrogenase (quinone) activity"/>
    <property type="evidence" value="ECO:0007669"/>
    <property type="project" value="UniProtKB-EC"/>
</dbReference>
<dbReference type="EMBL" id="PRLG01000018">
    <property type="protein sequence ID" value="PYY29383.1"/>
    <property type="molecule type" value="Genomic_DNA"/>
</dbReference>
<evidence type="ECO:0000313" key="5">
    <source>
        <dbReference type="Proteomes" id="UP000247459"/>
    </source>
</evidence>
<protein>
    <submittedName>
        <fullName evidence="4">NADH dehydrogenase</fullName>
        <ecNumber evidence="4">1.6.5.2</ecNumber>
    </submittedName>
</protein>